<dbReference type="InterPro" id="IPR003004">
    <property type="entry name" value="GspF/PilC"/>
</dbReference>
<keyword evidence="13" id="KW-1185">Reference proteome</keyword>
<dbReference type="InterPro" id="IPR018076">
    <property type="entry name" value="T2SS_GspF_dom"/>
</dbReference>
<comment type="similarity">
    <text evidence="2 9">Belongs to the GSP F family.</text>
</comment>
<evidence type="ECO:0000256" key="7">
    <source>
        <dbReference type="ARBA" id="ARBA00022989"/>
    </source>
</evidence>
<dbReference type="Proteomes" id="UP000001551">
    <property type="component" value="Chromosome"/>
</dbReference>
<dbReference type="FunFam" id="1.20.81.30:FF:000001">
    <property type="entry name" value="Type II secretion system protein F"/>
    <property type="match status" value="2"/>
</dbReference>
<keyword evidence="4" id="KW-1003">Cell membrane</keyword>
<dbReference type="PRINTS" id="PR00812">
    <property type="entry name" value="BCTERIALGSPF"/>
</dbReference>
<feature type="domain" description="Type II secretion system protein GspF" evidence="11">
    <location>
        <begin position="269"/>
        <end position="391"/>
    </location>
</feature>
<keyword evidence="8 10" id="KW-0472">Membrane</keyword>
<dbReference type="STRING" id="663278.Ethha_0802"/>
<feature type="domain" description="Type II secretion system protein GspF" evidence="11">
    <location>
        <begin position="67"/>
        <end position="189"/>
    </location>
</feature>
<dbReference type="GO" id="GO:0015628">
    <property type="term" value="P:protein secretion by the type II secretion system"/>
    <property type="evidence" value="ECO:0007669"/>
    <property type="project" value="TreeGrafter"/>
</dbReference>
<comment type="subcellular location">
    <subcellularLocation>
        <location evidence="1">Cell inner membrane</location>
        <topology evidence="1">Multi-pass membrane protein</topology>
    </subcellularLocation>
    <subcellularLocation>
        <location evidence="9">Cell membrane</location>
        <topology evidence="9">Multi-pass membrane protein</topology>
    </subcellularLocation>
</comment>
<dbReference type="Pfam" id="PF00482">
    <property type="entry name" value="T2SSF"/>
    <property type="match status" value="2"/>
</dbReference>
<accession>E6U304</accession>
<evidence type="ECO:0000256" key="9">
    <source>
        <dbReference type="RuleBase" id="RU003923"/>
    </source>
</evidence>
<sequence>MPEFQYVSKDISGKTFNGVLEADNIESFYRTLRSHGQFCVSVHETGLQQKEIRFGSKKIKLKDLSIFCRQFSTMLNSGLSVIKCLDILYQQTTKKNIKAIVLGVYEAVQRGESLSKAMALQDAFPELLLNMVAAGEASGTLDTVMNRMATQYEKDNKLQNKVKQAMVYPIFLVCMSVAVVIFLLTFIMPTFLKMFDQFGGKIPTTTKILLSISNAMTGYWYLFIIGVIAVYFAWVLLMRNEKTRMGWDRMKLRFPIFGKILLTLESARFARTLASLFSSGLPIIQSIEIVTRVIKNTYVKAGLLQATEDVRRGVSISGSIRKLEIFPVMLCSMLNIGEESGNMDEILNKTAAFYDDEADTAIQQMVSLIEPIMIVVLALIVGFIIVSIITPIYSVYGSIGSTS</sequence>
<evidence type="ECO:0000256" key="2">
    <source>
        <dbReference type="ARBA" id="ARBA00005745"/>
    </source>
</evidence>
<keyword evidence="3 9" id="KW-0813">Transport</keyword>
<evidence type="ECO:0000256" key="6">
    <source>
        <dbReference type="ARBA" id="ARBA00022692"/>
    </source>
</evidence>
<evidence type="ECO:0000256" key="10">
    <source>
        <dbReference type="SAM" id="Phobius"/>
    </source>
</evidence>
<dbReference type="PANTHER" id="PTHR30012">
    <property type="entry name" value="GENERAL SECRETION PATHWAY PROTEIN"/>
    <property type="match status" value="1"/>
</dbReference>
<protein>
    <submittedName>
        <fullName evidence="12">Type II secretion system F domain</fullName>
    </submittedName>
</protein>
<evidence type="ECO:0000256" key="3">
    <source>
        <dbReference type="ARBA" id="ARBA00022448"/>
    </source>
</evidence>
<feature type="transmembrane region" description="Helical" evidence="10">
    <location>
        <begin position="372"/>
        <end position="396"/>
    </location>
</feature>
<reference evidence="12 13" key="1">
    <citation type="submission" date="2010-12" db="EMBL/GenBank/DDBJ databases">
        <title>Complete sequence of Ethanoligenens harbinense YUAN-3.</title>
        <authorList>
            <person name="Lucas S."/>
            <person name="Copeland A."/>
            <person name="Lapidus A."/>
            <person name="Cheng J.-F."/>
            <person name="Bruce D."/>
            <person name="Goodwin L."/>
            <person name="Pitluck S."/>
            <person name="Chertkov O."/>
            <person name="Misra M."/>
            <person name="Detter J.C."/>
            <person name="Han C."/>
            <person name="Tapia R."/>
            <person name="Land M."/>
            <person name="Hauser L."/>
            <person name="Jeffries C."/>
            <person name="Kyrpides N."/>
            <person name="Ivanova N."/>
            <person name="Mikhailova N."/>
            <person name="Wang A."/>
            <person name="Mouttaki H."/>
            <person name="He Z."/>
            <person name="Zhou J."/>
            <person name="Hemme C.L."/>
            <person name="Woyke T."/>
        </authorList>
    </citation>
    <scope>NUCLEOTIDE SEQUENCE [LARGE SCALE GENOMIC DNA]</scope>
    <source>
        <strain evidence="13">DSM 18485 / JCM 12961 / CGMCC 1.5033 / YUAN-3</strain>
    </source>
</reference>
<feature type="transmembrane region" description="Helical" evidence="10">
    <location>
        <begin position="219"/>
        <end position="237"/>
    </location>
</feature>
<keyword evidence="6 9" id="KW-0812">Transmembrane</keyword>
<dbReference type="Gene3D" id="1.20.81.30">
    <property type="entry name" value="Type II secretion system (T2SS), domain F"/>
    <property type="match status" value="2"/>
</dbReference>
<evidence type="ECO:0000256" key="1">
    <source>
        <dbReference type="ARBA" id="ARBA00004429"/>
    </source>
</evidence>
<evidence type="ECO:0000256" key="5">
    <source>
        <dbReference type="ARBA" id="ARBA00022519"/>
    </source>
</evidence>
<gene>
    <name evidence="12" type="ordered locus">Ethha_0802</name>
</gene>
<keyword evidence="5" id="KW-0997">Cell inner membrane</keyword>
<dbReference type="InterPro" id="IPR042094">
    <property type="entry name" value="T2SS_GspF_sf"/>
</dbReference>
<evidence type="ECO:0000313" key="13">
    <source>
        <dbReference type="Proteomes" id="UP000001551"/>
    </source>
</evidence>
<name>E6U304_ETHHY</name>
<dbReference type="PROSITE" id="PS00874">
    <property type="entry name" value="T2SP_F"/>
    <property type="match status" value="1"/>
</dbReference>
<keyword evidence="7 10" id="KW-1133">Transmembrane helix</keyword>
<evidence type="ECO:0000259" key="11">
    <source>
        <dbReference type="Pfam" id="PF00482"/>
    </source>
</evidence>
<dbReference type="eggNOG" id="COG1459">
    <property type="taxonomic scope" value="Bacteria"/>
</dbReference>
<dbReference type="RefSeq" id="WP_013484741.1">
    <property type="nucleotide sequence ID" value="NC_014828.1"/>
</dbReference>
<evidence type="ECO:0000256" key="8">
    <source>
        <dbReference type="ARBA" id="ARBA00023136"/>
    </source>
</evidence>
<dbReference type="InterPro" id="IPR001992">
    <property type="entry name" value="T2SS_GspF/T4SS_PilC_CS"/>
</dbReference>
<dbReference type="AlphaFoldDB" id="E6U304"/>
<dbReference type="GO" id="GO:0005886">
    <property type="term" value="C:plasma membrane"/>
    <property type="evidence" value="ECO:0007669"/>
    <property type="project" value="UniProtKB-SubCell"/>
</dbReference>
<dbReference type="PANTHER" id="PTHR30012:SF0">
    <property type="entry name" value="TYPE II SECRETION SYSTEM PROTEIN F-RELATED"/>
    <property type="match status" value="1"/>
</dbReference>
<proteinExistence type="inferred from homology"/>
<dbReference type="KEGG" id="eha:Ethha_0802"/>
<dbReference type="EMBL" id="CP002400">
    <property type="protein sequence ID" value="ADU26371.1"/>
    <property type="molecule type" value="Genomic_DNA"/>
</dbReference>
<organism evidence="12 13">
    <name type="scientific">Ethanoligenens harbinense (strain DSM 18485 / JCM 12961 / CGMCC 1.5033 / YUAN-3)</name>
    <dbReference type="NCBI Taxonomy" id="663278"/>
    <lineage>
        <taxon>Bacteria</taxon>
        <taxon>Bacillati</taxon>
        <taxon>Bacillota</taxon>
        <taxon>Clostridia</taxon>
        <taxon>Eubacteriales</taxon>
        <taxon>Oscillospiraceae</taxon>
        <taxon>Ethanoligenens</taxon>
    </lineage>
</organism>
<evidence type="ECO:0000256" key="4">
    <source>
        <dbReference type="ARBA" id="ARBA00022475"/>
    </source>
</evidence>
<evidence type="ECO:0000313" key="12">
    <source>
        <dbReference type="EMBL" id="ADU26371.1"/>
    </source>
</evidence>
<dbReference type="HOGENOM" id="CLU_035032_2_1_9"/>
<feature type="transmembrane region" description="Helical" evidence="10">
    <location>
        <begin position="166"/>
        <end position="188"/>
    </location>
</feature>